<reference evidence="4 5" key="1">
    <citation type="submission" date="2014-07" db="EMBL/GenBank/DDBJ databases">
        <title>Epilithonimonas lactis LMG 22401 Genome.</title>
        <authorList>
            <person name="Pipes S.E."/>
            <person name="Stropko S.J."/>
        </authorList>
    </citation>
    <scope>NUCLEOTIDE SEQUENCE [LARGE SCALE GENOMIC DNA]</scope>
    <source>
        <strain evidence="4 5">LMG 24401</strain>
    </source>
</reference>
<gene>
    <name evidence="4" type="ORF">IO89_14850</name>
</gene>
<name>A0A085BG58_9FLAO</name>
<comment type="caution">
    <text evidence="4">The sequence shown here is derived from an EMBL/GenBank/DDBJ whole genome shotgun (WGS) entry which is preliminary data.</text>
</comment>
<proteinExistence type="predicted"/>
<feature type="chain" id="PRO_5001786891" description="Secretion system C-terminal sorting domain-containing protein" evidence="2">
    <location>
        <begin position="19"/>
        <end position="453"/>
    </location>
</feature>
<dbReference type="SUPFAM" id="SSF63829">
    <property type="entry name" value="Calcium-dependent phosphotriesterase"/>
    <property type="match status" value="1"/>
</dbReference>
<dbReference type="STRING" id="421072.SAMN04488097_0878"/>
<feature type="signal peptide" evidence="2">
    <location>
        <begin position="1"/>
        <end position="18"/>
    </location>
</feature>
<dbReference type="eggNOG" id="COG4733">
    <property type="taxonomic scope" value="Bacteria"/>
</dbReference>
<dbReference type="InterPro" id="IPR013431">
    <property type="entry name" value="Delta_60_rpt"/>
</dbReference>
<protein>
    <recommendedName>
        <fullName evidence="3">Secretion system C-terminal sorting domain-containing protein</fullName>
    </recommendedName>
</protein>
<evidence type="ECO:0000256" key="1">
    <source>
        <dbReference type="ARBA" id="ARBA00022729"/>
    </source>
</evidence>
<dbReference type="Proteomes" id="UP000028623">
    <property type="component" value="Unassembled WGS sequence"/>
</dbReference>
<dbReference type="AlphaFoldDB" id="A0A085BG58"/>
<dbReference type="NCBIfam" id="TIGR04183">
    <property type="entry name" value="Por_Secre_tail"/>
    <property type="match status" value="1"/>
</dbReference>
<evidence type="ECO:0000313" key="5">
    <source>
        <dbReference type="Proteomes" id="UP000028623"/>
    </source>
</evidence>
<keyword evidence="1 2" id="KW-0732">Signal</keyword>
<dbReference type="OrthoDB" id="9805017at2"/>
<dbReference type="InterPro" id="IPR026444">
    <property type="entry name" value="Secre_tail"/>
</dbReference>
<evidence type="ECO:0000313" key="4">
    <source>
        <dbReference type="EMBL" id="KFC21453.1"/>
    </source>
</evidence>
<accession>A0A085BG58</accession>
<sequence length="453" mass="49143">MRKIFLLFYSVFHLLLSAQDGVLDSNFNTGAGSNGYSIMAMGLQKDGKIIVAGDFTTFDGIARKGIARLNNDGSIDQNFDIGAGLEGRVLNIIVQEDGKIIITGDFTKFNNIEKRYVTRLNADGSLDDTFNAGGSGANTSIYSVVQQTDGKILIAGDFDYYNGVRRGKVARLNTDGSLDGTFDSSVGSNNNLNSVILQSDGKILIGGYISTYDNIAKRTIARLNSNGSLDTSFNAIGSGSNLPIYTMAVQPDGKIIICGGFSSFNNVETGGIARLNINGSLDTTFVKNNSASAHSAIVLPNGKILTNGNFFSTSKFHRLKSDGSADKLFDTGGEVRRMILQPDGKILVCGYFTSFNGVNKKQIVRINGEEILSVSENIKESLQIFPNPVKDTLNIKNYVSIFDYEIYSLEGKKIRNGKKINDSKIDVSTLQKGNYLLKVKTELGEQTSKFIKK</sequence>
<keyword evidence="5" id="KW-1185">Reference proteome</keyword>
<feature type="domain" description="Secretion system C-terminal sorting" evidence="3">
    <location>
        <begin position="384"/>
        <end position="451"/>
    </location>
</feature>
<evidence type="ECO:0000256" key="2">
    <source>
        <dbReference type="SAM" id="SignalP"/>
    </source>
</evidence>
<organism evidence="4 5">
    <name type="scientific">Epilithonimonas lactis</name>
    <dbReference type="NCBI Taxonomy" id="421072"/>
    <lineage>
        <taxon>Bacteria</taxon>
        <taxon>Pseudomonadati</taxon>
        <taxon>Bacteroidota</taxon>
        <taxon>Flavobacteriia</taxon>
        <taxon>Flavobacteriales</taxon>
        <taxon>Weeksellaceae</taxon>
        <taxon>Chryseobacterium group</taxon>
        <taxon>Epilithonimonas</taxon>
    </lineage>
</organism>
<dbReference type="Pfam" id="PF18962">
    <property type="entry name" value="Por_Secre_tail"/>
    <property type="match status" value="1"/>
</dbReference>
<dbReference type="NCBIfam" id="TIGR02608">
    <property type="entry name" value="delta_60_rpt"/>
    <property type="match status" value="7"/>
</dbReference>
<dbReference type="Gene3D" id="2.80.10.50">
    <property type="match status" value="3"/>
</dbReference>
<dbReference type="RefSeq" id="WP_034977551.1">
    <property type="nucleotide sequence ID" value="NZ_FOFI01000001.1"/>
</dbReference>
<dbReference type="Pfam" id="PF17164">
    <property type="entry name" value="DUF5122"/>
    <property type="match status" value="6"/>
</dbReference>
<evidence type="ECO:0000259" key="3">
    <source>
        <dbReference type="Pfam" id="PF18962"/>
    </source>
</evidence>
<dbReference type="EMBL" id="JPLY01000004">
    <property type="protein sequence ID" value="KFC21453.1"/>
    <property type="molecule type" value="Genomic_DNA"/>
</dbReference>
<dbReference type="SUPFAM" id="SSF75011">
    <property type="entry name" value="3-carboxy-cis,cis-mucoante lactonizing enzyme"/>
    <property type="match status" value="1"/>
</dbReference>